<accession>A0A2X0MPG7</accession>
<sequence>MYATPSVGTSPSSLFVSSYRVEVDHASPCPSTLCTTSEALVHRRLSFGGQAARRV</sequence>
<dbReference type="AlphaFoldDB" id="A0A2X0MPG7"/>
<name>A0A2X0MPG7_9BASI</name>
<keyword evidence="2" id="KW-1185">Reference proteome</keyword>
<evidence type="ECO:0000313" key="1">
    <source>
        <dbReference type="EMBL" id="SGZ22243.1"/>
    </source>
</evidence>
<dbReference type="Proteomes" id="UP000249464">
    <property type="component" value="Unassembled WGS sequence"/>
</dbReference>
<protein>
    <submittedName>
        <fullName evidence="1">BQ5605_C022g09459 protein</fullName>
    </submittedName>
</protein>
<dbReference type="EMBL" id="FQNC01000084">
    <property type="protein sequence ID" value="SGZ22243.1"/>
    <property type="molecule type" value="Genomic_DNA"/>
</dbReference>
<organism evidence="1 2">
    <name type="scientific">Microbotryum silenes-dioicae</name>
    <dbReference type="NCBI Taxonomy" id="796604"/>
    <lineage>
        <taxon>Eukaryota</taxon>
        <taxon>Fungi</taxon>
        <taxon>Dikarya</taxon>
        <taxon>Basidiomycota</taxon>
        <taxon>Pucciniomycotina</taxon>
        <taxon>Microbotryomycetes</taxon>
        <taxon>Microbotryales</taxon>
        <taxon>Microbotryaceae</taxon>
        <taxon>Microbotryum</taxon>
    </lineage>
</organism>
<gene>
    <name evidence="1" type="primary">BQ5605_C022g09459</name>
    <name evidence="1" type="ORF">BQ5605_C022G09459</name>
</gene>
<proteinExistence type="predicted"/>
<evidence type="ECO:0000313" key="2">
    <source>
        <dbReference type="Proteomes" id="UP000249464"/>
    </source>
</evidence>
<reference evidence="1 2" key="1">
    <citation type="submission" date="2016-11" db="EMBL/GenBank/DDBJ databases">
        <authorList>
            <person name="Jaros S."/>
            <person name="Januszkiewicz K."/>
            <person name="Wedrychowicz H."/>
        </authorList>
    </citation>
    <scope>NUCLEOTIDE SEQUENCE [LARGE SCALE GENOMIC DNA]</scope>
</reference>